<evidence type="ECO:0000313" key="2">
    <source>
        <dbReference type="Proteomes" id="UP000569951"/>
    </source>
</evidence>
<organism evidence="1 2">
    <name type="scientific">Deinobacterium chartae</name>
    <dbReference type="NCBI Taxonomy" id="521158"/>
    <lineage>
        <taxon>Bacteria</taxon>
        <taxon>Thermotogati</taxon>
        <taxon>Deinococcota</taxon>
        <taxon>Deinococci</taxon>
        <taxon>Deinococcales</taxon>
        <taxon>Deinococcaceae</taxon>
        <taxon>Deinobacterium</taxon>
    </lineage>
</organism>
<dbReference type="Proteomes" id="UP000569951">
    <property type="component" value="Unassembled WGS sequence"/>
</dbReference>
<reference evidence="1 2" key="1">
    <citation type="submission" date="2020-08" db="EMBL/GenBank/DDBJ databases">
        <title>Genomic Encyclopedia of Type Strains, Phase IV (KMG-IV): sequencing the most valuable type-strain genomes for metagenomic binning, comparative biology and taxonomic classification.</title>
        <authorList>
            <person name="Goeker M."/>
        </authorList>
    </citation>
    <scope>NUCLEOTIDE SEQUENCE [LARGE SCALE GENOMIC DNA]</scope>
    <source>
        <strain evidence="1 2">DSM 21458</strain>
    </source>
</reference>
<sequence length="104" mass="12029">MAKVEFRDHERSIQLGAAAQGAQVQEVVARVIQWADANQYERVVFWREQDAPQKLFVQLGDDRLSYWVPESLFLEGRVDEIEPQLDYARGAQRRTAAGYGDFDR</sequence>
<protein>
    <submittedName>
        <fullName evidence="1">Uncharacterized protein</fullName>
    </submittedName>
</protein>
<dbReference type="EMBL" id="JACHHG010000003">
    <property type="protein sequence ID" value="MBB6097596.1"/>
    <property type="molecule type" value="Genomic_DNA"/>
</dbReference>
<keyword evidence="2" id="KW-1185">Reference proteome</keyword>
<dbReference type="RefSeq" id="WP_183985192.1">
    <property type="nucleotide sequence ID" value="NZ_JACHHG010000003.1"/>
</dbReference>
<comment type="caution">
    <text evidence="1">The sequence shown here is derived from an EMBL/GenBank/DDBJ whole genome shotgun (WGS) entry which is preliminary data.</text>
</comment>
<dbReference type="AlphaFoldDB" id="A0A841HXG3"/>
<evidence type="ECO:0000313" key="1">
    <source>
        <dbReference type="EMBL" id="MBB6097596.1"/>
    </source>
</evidence>
<proteinExistence type="predicted"/>
<gene>
    <name evidence="1" type="ORF">HNR42_001013</name>
</gene>
<accession>A0A841HXG3</accession>
<name>A0A841HXG3_9DEIO</name>